<proteinExistence type="predicted"/>
<evidence type="ECO:0000313" key="2">
    <source>
        <dbReference type="EMBL" id="KAK4447042.1"/>
    </source>
</evidence>
<gene>
    <name evidence="2" type="ORF">QBC34DRAFT_142443</name>
</gene>
<dbReference type="EMBL" id="MU865952">
    <property type="protein sequence ID" value="KAK4447042.1"/>
    <property type="molecule type" value="Genomic_DNA"/>
</dbReference>
<reference evidence="2" key="2">
    <citation type="submission" date="2023-05" db="EMBL/GenBank/DDBJ databases">
        <authorList>
            <consortium name="Lawrence Berkeley National Laboratory"/>
            <person name="Steindorff A."/>
            <person name="Hensen N."/>
            <person name="Bonometti L."/>
            <person name="Westerberg I."/>
            <person name="Brannstrom I.O."/>
            <person name="Guillou S."/>
            <person name="Cros-Aarteil S."/>
            <person name="Calhoun S."/>
            <person name="Haridas S."/>
            <person name="Kuo A."/>
            <person name="Mondo S."/>
            <person name="Pangilinan J."/>
            <person name="Riley R."/>
            <person name="Labutti K."/>
            <person name="Andreopoulos B."/>
            <person name="Lipzen A."/>
            <person name="Chen C."/>
            <person name="Yanf M."/>
            <person name="Daum C."/>
            <person name="Ng V."/>
            <person name="Clum A."/>
            <person name="Ohm R."/>
            <person name="Martin F."/>
            <person name="Silar P."/>
            <person name="Natvig D."/>
            <person name="Lalanne C."/>
            <person name="Gautier V."/>
            <person name="Ament-Velasquez S.L."/>
            <person name="Kruys A."/>
            <person name="Hutchinson M.I."/>
            <person name="Powell A.J."/>
            <person name="Barry K."/>
            <person name="Miller A.N."/>
            <person name="Grigoriev I.V."/>
            <person name="Debuchy R."/>
            <person name="Gladieux P."/>
            <person name="Thoren M.H."/>
            <person name="Johannesson H."/>
        </authorList>
    </citation>
    <scope>NUCLEOTIDE SEQUENCE</scope>
    <source>
        <strain evidence="2">PSN243</strain>
    </source>
</reference>
<accession>A0AAV9GGL0</accession>
<evidence type="ECO:0000256" key="1">
    <source>
        <dbReference type="SAM" id="MobiDB-lite"/>
    </source>
</evidence>
<protein>
    <recommendedName>
        <fullName evidence="4">Mediator of RNA polymerase II transcription subunit 11</fullName>
    </recommendedName>
</protein>
<dbReference type="Proteomes" id="UP001321760">
    <property type="component" value="Unassembled WGS sequence"/>
</dbReference>
<organism evidence="2 3">
    <name type="scientific">Podospora aff. communis PSN243</name>
    <dbReference type="NCBI Taxonomy" id="3040156"/>
    <lineage>
        <taxon>Eukaryota</taxon>
        <taxon>Fungi</taxon>
        <taxon>Dikarya</taxon>
        <taxon>Ascomycota</taxon>
        <taxon>Pezizomycotina</taxon>
        <taxon>Sordariomycetes</taxon>
        <taxon>Sordariomycetidae</taxon>
        <taxon>Sordariales</taxon>
        <taxon>Podosporaceae</taxon>
        <taxon>Podospora</taxon>
    </lineage>
</organism>
<evidence type="ECO:0008006" key="4">
    <source>
        <dbReference type="Google" id="ProtNLM"/>
    </source>
</evidence>
<comment type="caution">
    <text evidence="2">The sequence shown here is derived from an EMBL/GenBank/DDBJ whole genome shotgun (WGS) entry which is preliminary data.</text>
</comment>
<reference evidence="2" key="1">
    <citation type="journal article" date="2023" name="Mol. Phylogenet. Evol.">
        <title>Genome-scale phylogeny and comparative genomics of the fungal order Sordariales.</title>
        <authorList>
            <person name="Hensen N."/>
            <person name="Bonometti L."/>
            <person name="Westerberg I."/>
            <person name="Brannstrom I.O."/>
            <person name="Guillou S."/>
            <person name="Cros-Aarteil S."/>
            <person name="Calhoun S."/>
            <person name="Haridas S."/>
            <person name="Kuo A."/>
            <person name="Mondo S."/>
            <person name="Pangilinan J."/>
            <person name="Riley R."/>
            <person name="LaButti K."/>
            <person name="Andreopoulos B."/>
            <person name="Lipzen A."/>
            <person name="Chen C."/>
            <person name="Yan M."/>
            <person name="Daum C."/>
            <person name="Ng V."/>
            <person name="Clum A."/>
            <person name="Steindorff A."/>
            <person name="Ohm R.A."/>
            <person name="Martin F."/>
            <person name="Silar P."/>
            <person name="Natvig D.O."/>
            <person name="Lalanne C."/>
            <person name="Gautier V."/>
            <person name="Ament-Velasquez S.L."/>
            <person name="Kruys A."/>
            <person name="Hutchinson M.I."/>
            <person name="Powell A.J."/>
            <person name="Barry K."/>
            <person name="Miller A.N."/>
            <person name="Grigoriev I.V."/>
            <person name="Debuchy R."/>
            <person name="Gladieux P."/>
            <person name="Hiltunen Thoren M."/>
            <person name="Johannesson H."/>
        </authorList>
    </citation>
    <scope>NUCLEOTIDE SEQUENCE</scope>
    <source>
        <strain evidence="2">PSN243</strain>
    </source>
</reference>
<keyword evidence="3" id="KW-1185">Reference proteome</keyword>
<name>A0AAV9GGL0_9PEZI</name>
<feature type="region of interest" description="Disordered" evidence="1">
    <location>
        <begin position="76"/>
        <end position="116"/>
    </location>
</feature>
<sequence>MADPSKESIKQEERAEQDLAHLNQLHLQLRHLRSALPRMMEPMTSKQSSPEELYANFMKSLEGTTKEIEDFKKAYTSEKTKGAFQRGTESRKANPQGIKPWRASDDPDWTTPDPEK</sequence>
<evidence type="ECO:0000313" key="3">
    <source>
        <dbReference type="Proteomes" id="UP001321760"/>
    </source>
</evidence>
<dbReference type="AlphaFoldDB" id="A0AAV9GGL0"/>